<dbReference type="Proteomes" id="UP000697107">
    <property type="component" value="Unassembled WGS sequence"/>
</dbReference>
<evidence type="ECO:0000313" key="1">
    <source>
        <dbReference type="EMBL" id="KAG2838829.1"/>
    </source>
</evidence>
<gene>
    <name evidence="1" type="ORF">PC113_g19588</name>
    <name evidence="2" type="ORF">PC115_g19102</name>
    <name evidence="3" type="ORF">PC118_g19340</name>
</gene>
<sequence length="127" mass="14513">MSRASSCPNFFAWSLQVFFRPARLTKTVLVSRAVLWQHDGNHNAKVVSPVTVPKPFVVRCRARGQFAWITFSIYPALDRVEMKRAVPVIVRIPLRRVLVMIEVLGVAGQHQKRSRLLRVMRNSLSSC</sequence>
<dbReference type="EMBL" id="RCMI01001050">
    <property type="protein sequence ID" value="KAG2891658.1"/>
    <property type="molecule type" value="Genomic_DNA"/>
</dbReference>
<dbReference type="EMBL" id="RCMG01001021">
    <property type="protein sequence ID" value="KAG2838829.1"/>
    <property type="molecule type" value="Genomic_DNA"/>
</dbReference>
<name>A0A8T1AZV1_9STRA</name>
<evidence type="ECO:0000313" key="3">
    <source>
        <dbReference type="EMBL" id="KAG2966146.1"/>
    </source>
</evidence>
<dbReference type="Proteomes" id="UP000735874">
    <property type="component" value="Unassembled WGS sequence"/>
</dbReference>
<organism evidence="2 4">
    <name type="scientific">Phytophthora cactorum</name>
    <dbReference type="NCBI Taxonomy" id="29920"/>
    <lineage>
        <taxon>Eukaryota</taxon>
        <taxon>Sar</taxon>
        <taxon>Stramenopiles</taxon>
        <taxon>Oomycota</taxon>
        <taxon>Peronosporomycetes</taxon>
        <taxon>Peronosporales</taxon>
        <taxon>Peronosporaceae</taxon>
        <taxon>Phytophthora</taxon>
    </lineage>
</organism>
<evidence type="ECO:0000313" key="2">
    <source>
        <dbReference type="EMBL" id="KAG2891658.1"/>
    </source>
</evidence>
<dbReference type="AlphaFoldDB" id="A0A8T1AZV1"/>
<accession>A0A8T1AZV1</accession>
<dbReference type="Proteomes" id="UP000774804">
    <property type="component" value="Unassembled WGS sequence"/>
</dbReference>
<reference evidence="2" key="1">
    <citation type="submission" date="2018-10" db="EMBL/GenBank/DDBJ databases">
        <title>Effector identification in a new, highly contiguous assembly of the strawberry crown rot pathogen Phytophthora cactorum.</title>
        <authorList>
            <person name="Armitage A.D."/>
            <person name="Nellist C.F."/>
            <person name="Bates H."/>
            <person name="Vickerstaff R.J."/>
            <person name="Harrison R.J."/>
        </authorList>
    </citation>
    <scope>NUCLEOTIDE SEQUENCE</scope>
    <source>
        <strain evidence="1">15-7</strain>
        <strain evidence="2">4032</strain>
        <strain evidence="3">P415</strain>
    </source>
</reference>
<evidence type="ECO:0000313" key="4">
    <source>
        <dbReference type="Proteomes" id="UP000774804"/>
    </source>
</evidence>
<protein>
    <submittedName>
        <fullName evidence="2">Uncharacterized protein</fullName>
    </submittedName>
</protein>
<dbReference type="EMBL" id="RCML01001041">
    <property type="protein sequence ID" value="KAG2966146.1"/>
    <property type="molecule type" value="Genomic_DNA"/>
</dbReference>
<proteinExistence type="predicted"/>
<comment type="caution">
    <text evidence="2">The sequence shown here is derived from an EMBL/GenBank/DDBJ whole genome shotgun (WGS) entry which is preliminary data.</text>
</comment>